<dbReference type="EMBL" id="VLJV01000001">
    <property type="protein sequence ID" value="TWH22073.1"/>
    <property type="molecule type" value="Genomic_DNA"/>
</dbReference>
<dbReference type="SUPFAM" id="SSF47413">
    <property type="entry name" value="lambda repressor-like DNA-binding domains"/>
    <property type="match status" value="1"/>
</dbReference>
<evidence type="ECO:0000313" key="4">
    <source>
        <dbReference type="Proteomes" id="UP000317303"/>
    </source>
</evidence>
<dbReference type="GO" id="GO:0003677">
    <property type="term" value="F:DNA binding"/>
    <property type="evidence" value="ECO:0007669"/>
    <property type="project" value="InterPro"/>
</dbReference>
<evidence type="ECO:0000259" key="2">
    <source>
        <dbReference type="PROSITE" id="PS50943"/>
    </source>
</evidence>
<dbReference type="AlphaFoldDB" id="A0A660CKB9"/>
<evidence type="ECO:0000256" key="1">
    <source>
        <dbReference type="SAM" id="MobiDB-lite"/>
    </source>
</evidence>
<dbReference type="SMART" id="SM00530">
    <property type="entry name" value="HTH_XRE"/>
    <property type="match status" value="1"/>
</dbReference>
<feature type="domain" description="HTH cro/C1-type" evidence="2">
    <location>
        <begin position="32"/>
        <end position="93"/>
    </location>
</feature>
<proteinExistence type="predicted"/>
<feature type="region of interest" description="Disordered" evidence="1">
    <location>
        <begin position="1"/>
        <end position="22"/>
    </location>
</feature>
<protein>
    <submittedName>
        <fullName evidence="3">Helix-turn-helix protein</fullName>
    </submittedName>
</protein>
<keyword evidence="4" id="KW-1185">Reference proteome</keyword>
<name>A0A660CKB9_9PSEU</name>
<dbReference type="Pfam" id="PF13744">
    <property type="entry name" value="HTH_37"/>
    <property type="match status" value="1"/>
</dbReference>
<comment type="caution">
    <text evidence="3">The sequence shown here is derived from an EMBL/GenBank/DDBJ whole genome shotgun (WGS) entry which is preliminary data.</text>
</comment>
<dbReference type="InterPro" id="IPR001387">
    <property type="entry name" value="Cro/C1-type_HTH"/>
</dbReference>
<dbReference type="Proteomes" id="UP000317303">
    <property type="component" value="Unassembled WGS sequence"/>
</dbReference>
<dbReference type="RefSeq" id="WP_051758036.1">
    <property type="nucleotide sequence ID" value="NZ_JOIJ01000018.1"/>
</dbReference>
<dbReference type="CDD" id="cd00093">
    <property type="entry name" value="HTH_XRE"/>
    <property type="match status" value="1"/>
</dbReference>
<reference evidence="3 4" key="1">
    <citation type="submission" date="2019-07" db="EMBL/GenBank/DDBJ databases">
        <title>R&amp;d 2014.</title>
        <authorList>
            <person name="Klenk H.-P."/>
        </authorList>
    </citation>
    <scope>NUCLEOTIDE SEQUENCE [LARGE SCALE GENOMIC DNA]</scope>
    <source>
        <strain evidence="3 4">DSM 43194</strain>
    </source>
</reference>
<gene>
    <name evidence="3" type="ORF">JD82_03946</name>
</gene>
<sequence length="104" mass="11142">MRRDAVARGQITEEGVQQARAEQDAYETGYNLAQLREHAGLTQTEVAERMDVTQPRVSALERGQLDQLTVATVRAYVAALGGGMRIVVSVDDATVDLGLPSSAA</sequence>
<dbReference type="Gene3D" id="1.10.260.40">
    <property type="entry name" value="lambda repressor-like DNA-binding domains"/>
    <property type="match status" value="1"/>
</dbReference>
<dbReference type="InterPro" id="IPR010982">
    <property type="entry name" value="Lambda_DNA-bd_dom_sf"/>
</dbReference>
<evidence type="ECO:0000313" key="3">
    <source>
        <dbReference type="EMBL" id="TWH22073.1"/>
    </source>
</evidence>
<organism evidence="3 4">
    <name type="scientific">Prauserella rugosa</name>
    <dbReference type="NCBI Taxonomy" id="43354"/>
    <lineage>
        <taxon>Bacteria</taxon>
        <taxon>Bacillati</taxon>
        <taxon>Actinomycetota</taxon>
        <taxon>Actinomycetes</taxon>
        <taxon>Pseudonocardiales</taxon>
        <taxon>Pseudonocardiaceae</taxon>
        <taxon>Prauserella</taxon>
    </lineage>
</organism>
<accession>A0A660CKB9</accession>
<dbReference type="PROSITE" id="PS50943">
    <property type="entry name" value="HTH_CROC1"/>
    <property type="match status" value="1"/>
</dbReference>
<dbReference type="InterPro" id="IPR039554">
    <property type="entry name" value="HigA2-like_HTH"/>
</dbReference>